<protein>
    <submittedName>
        <fullName evidence="2">Uncharacterized protein</fullName>
    </submittedName>
</protein>
<proteinExistence type="predicted"/>
<feature type="compositionally biased region" description="Polar residues" evidence="1">
    <location>
        <begin position="216"/>
        <end position="225"/>
    </location>
</feature>
<evidence type="ECO:0000313" key="2">
    <source>
        <dbReference type="EMBL" id="SPO02496.1"/>
    </source>
</evidence>
<comment type="caution">
    <text evidence="2">The sequence shown here is derived from an EMBL/GenBank/DDBJ whole genome shotgun (WGS) entry which is preliminary data.</text>
</comment>
<accession>A0AAE8MXC4</accession>
<gene>
    <name evidence="2" type="ORF">DNG_05169</name>
</gene>
<feature type="compositionally biased region" description="Polar residues" evidence="1">
    <location>
        <begin position="233"/>
        <end position="243"/>
    </location>
</feature>
<feature type="compositionally biased region" description="Basic and acidic residues" evidence="1">
    <location>
        <begin position="273"/>
        <end position="283"/>
    </location>
</feature>
<evidence type="ECO:0000256" key="1">
    <source>
        <dbReference type="SAM" id="MobiDB-lite"/>
    </source>
</evidence>
<dbReference type="Proteomes" id="UP001187682">
    <property type="component" value="Unassembled WGS sequence"/>
</dbReference>
<feature type="region of interest" description="Disordered" evidence="1">
    <location>
        <begin position="214"/>
        <end position="283"/>
    </location>
</feature>
<reference evidence="2" key="1">
    <citation type="submission" date="2018-03" db="EMBL/GenBank/DDBJ databases">
        <authorList>
            <person name="Guldener U."/>
        </authorList>
    </citation>
    <scope>NUCLEOTIDE SEQUENCE</scope>
</reference>
<name>A0AAE8MXC4_9PEZI</name>
<dbReference type="AlphaFoldDB" id="A0AAE8MXC4"/>
<feature type="compositionally biased region" description="Low complexity" evidence="1">
    <location>
        <begin position="244"/>
        <end position="259"/>
    </location>
</feature>
<organism evidence="2 3">
    <name type="scientific">Cephalotrichum gorgonifer</name>
    <dbReference type="NCBI Taxonomy" id="2041049"/>
    <lineage>
        <taxon>Eukaryota</taxon>
        <taxon>Fungi</taxon>
        <taxon>Dikarya</taxon>
        <taxon>Ascomycota</taxon>
        <taxon>Pezizomycotina</taxon>
        <taxon>Sordariomycetes</taxon>
        <taxon>Hypocreomycetidae</taxon>
        <taxon>Microascales</taxon>
        <taxon>Microascaceae</taxon>
        <taxon>Cephalotrichum</taxon>
    </lineage>
</organism>
<evidence type="ECO:0000313" key="3">
    <source>
        <dbReference type="Proteomes" id="UP001187682"/>
    </source>
</evidence>
<keyword evidence="3" id="KW-1185">Reference proteome</keyword>
<dbReference type="EMBL" id="ONZQ02000006">
    <property type="protein sequence ID" value="SPO02496.1"/>
    <property type="molecule type" value="Genomic_DNA"/>
</dbReference>
<sequence>MFLSLYLVGSLLTEEEYDDDDEDFQLLEELDGKPTVTFIPFPFTEHLVQPPPCERGSPEWAAFEKISKDTKLKEKMKSHLVSFVWDVLSQPLCVSSFGRPVRSQQWLHLSITTVPAPEWVQKGIAIIDGDIAWAAKQPVDPHVISMLHKVLWPAPLAAAVWKYARTVVGDVYGRFTGQSSPPEMSIRPYGRIIAPSPAEWRRILDAAALSGRRQIPGSTTANSAINRPKDTSLPPSSAPTHENATPVTPTTPTTPATTAMSDRKTAPSSNVSEPDKRASATVTEKRLHPVRWPAVFLQELSPVAWGQFVADIRSIWRRDVRSPPRGCVKIHGVMHMETTTSFVLMDVLGYWDPKVEKIDPWSTNVNLREVTRKTAPFPRT</sequence>